<gene>
    <name evidence="1" type="ORF">BOVATA_021860</name>
</gene>
<dbReference type="RefSeq" id="XP_028866936.1">
    <property type="nucleotide sequence ID" value="XM_029011103.1"/>
</dbReference>
<dbReference type="OrthoDB" id="336008at2759"/>
<dbReference type="PANTHER" id="PTHR31789:SF1">
    <property type="entry name" value="OS05G0482600 PROTEIN"/>
    <property type="match status" value="1"/>
</dbReference>
<evidence type="ECO:0000313" key="1">
    <source>
        <dbReference type="EMBL" id="GBE60693.1"/>
    </source>
</evidence>
<protein>
    <submittedName>
        <fullName evidence="1">Uncharacterized protein</fullName>
    </submittedName>
</protein>
<comment type="caution">
    <text evidence="1">The sequence shown here is derived from an EMBL/GenBank/DDBJ whole genome shotgun (WGS) entry which is preliminary data.</text>
</comment>
<dbReference type="PANTHER" id="PTHR31789">
    <property type="entry name" value="OS05G0482600 PROTEIN"/>
    <property type="match status" value="1"/>
</dbReference>
<dbReference type="Proteomes" id="UP000236319">
    <property type="component" value="Unassembled WGS sequence"/>
</dbReference>
<reference evidence="1 2" key="1">
    <citation type="journal article" date="2017" name="BMC Genomics">
        <title>Whole-genome assembly of Babesia ovata and comparative genomics between closely related pathogens.</title>
        <authorList>
            <person name="Yamagishi J."/>
            <person name="Asada M."/>
            <person name="Hakimi H."/>
            <person name="Tanaka T.Q."/>
            <person name="Sugimoto C."/>
            <person name="Kawazu S."/>
        </authorList>
    </citation>
    <scope>NUCLEOTIDE SEQUENCE [LARGE SCALE GENOMIC DNA]</scope>
    <source>
        <strain evidence="1 2">Miyake</strain>
    </source>
</reference>
<dbReference type="GeneID" id="39874463"/>
<dbReference type="EMBL" id="BDSA01000002">
    <property type="protein sequence ID" value="GBE60693.1"/>
    <property type="molecule type" value="Genomic_DNA"/>
</dbReference>
<dbReference type="AlphaFoldDB" id="A0A2H6KCH0"/>
<organism evidence="1 2">
    <name type="scientific">Babesia ovata</name>
    <dbReference type="NCBI Taxonomy" id="189622"/>
    <lineage>
        <taxon>Eukaryota</taxon>
        <taxon>Sar</taxon>
        <taxon>Alveolata</taxon>
        <taxon>Apicomplexa</taxon>
        <taxon>Aconoidasida</taxon>
        <taxon>Piroplasmida</taxon>
        <taxon>Babesiidae</taxon>
        <taxon>Babesia</taxon>
    </lineage>
</organism>
<accession>A0A2H6KCH0</accession>
<evidence type="ECO:0000313" key="2">
    <source>
        <dbReference type="Proteomes" id="UP000236319"/>
    </source>
</evidence>
<proteinExistence type="predicted"/>
<sequence>MNTYELVFEIQGKGYQEMRVSDGVVVMLSQPRHNFIPLSLYDIEDGKLLATREIEIVQHRELQFLELLVTQLLIKQQGGPIRAYDILRGEGFTVNDTNHFRPSGFVFYDTNSSMGSYEPAVFPRHKLAYRPRRFFTISRTCIEFWELTRYSLRRTRQLFIQGMDNPDICCHSLWANLLFVRAHQEQPFDDKGADEPLMERFRQSTIYFKKPLLRNRSDRVHTPTKPGPGCCEVDIFAADVDFYTKHSVLLFSLDGSTYFGKIDREVCGAHLRSLAISQDLSSCTADVAAGQKQAHVAKA</sequence>
<dbReference type="VEuPathDB" id="PiroplasmaDB:BOVATA_021860"/>
<keyword evidence="2" id="KW-1185">Reference proteome</keyword>
<name>A0A2H6KCH0_9APIC</name>